<dbReference type="InterPro" id="IPR034603">
    <property type="entry name" value="Dipeptide_epimerase"/>
</dbReference>
<evidence type="ECO:0000256" key="2">
    <source>
        <dbReference type="ARBA" id="ARBA00022723"/>
    </source>
</evidence>
<evidence type="ECO:0000256" key="1">
    <source>
        <dbReference type="ARBA" id="ARBA00008031"/>
    </source>
</evidence>
<dbReference type="Pfam" id="PF02746">
    <property type="entry name" value="MR_MLE_N"/>
    <property type="match status" value="1"/>
</dbReference>
<feature type="binding site" evidence="6">
    <location>
        <position position="160"/>
    </location>
    <ligand>
        <name>substrate</name>
    </ligand>
</feature>
<keyword evidence="11" id="KW-1185">Reference proteome</keyword>
<dbReference type="InterPro" id="IPR013342">
    <property type="entry name" value="Mandelate_racemase_C"/>
</dbReference>
<dbReference type="SFLD" id="SFLDG00180">
    <property type="entry name" value="muconate_cycloisomerase"/>
    <property type="match status" value="1"/>
</dbReference>
<dbReference type="SUPFAM" id="SSF54826">
    <property type="entry name" value="Enolase N-terminal domain-like"/>
    <property type="match status" value="1"/>
</dbReference>
<feature type="binding site" evidence="6">
    <location>
        <position position="135"/>
    </location>
    <ligand>
        <name>substrate</name>
    </ligand>
</feature>
<dbReference type="OrthoDB" id="9775391at2"/>
<evidence type="ECO:0000256" key="8">
    <source>
        <dbReference type="RuleBase" id="RU366006"/>
    </source>
</evidence>
<feature type="binding site" evidence="6">
    <location>
        <position position="24"/>
    </location>
    <ligand>
        <name>substrate</name>
    </ligand>
</feature>
<feature type="binding site" evidence="6">
    <location>
        <position position="321"/>
    </location>
    <ligand>
        <name>substrate</name>
    </ligand>
</feature>
<dbReference type="CDD" id="cd03319">
    <property type="entry name" value="L-Ala-DL-Glu_epimerase"/>
    <property type="match status" value="1"/>
</dbReference>
<evidence type="ECO:0000256" key="6">
    <source>
        <dbReference type="PIRSR" id="PIRSR634603-2"/>
    </source>
</evidence>
<gene>
    <name evidence="10" type="ORF">E2636_17380</name>
</gene>
<feature type="binding site" evidence="7">
    <location>
        <position position="219"/>
    </location>
    <ligand>
        <name>Mg(2+)</name>
        <dbReference type="ChEBI" id="CHEBI:18420"/>
    </ligand>
</feature>
<dbReference type="Gene3D" id="3.30.390.10">
    <property type="entry name" value="Enolase-like, N-terminal domain"/>
    <property type="match status" value="1"/>
</dbReference>
<name>A0A4P7A1K8_9BACL</name>
<feature type="domain" description="Mandelate racemase/muconate lactonizing enzyme C-terminal" evidence="9">
    <location>
        <begin position="141"/>
        <end position="240"/>
    </location>
</feature>
<evidence type="ECO:0000256" key="7">
    <source>
        <dbReference type="PIRSR" id="PIRSR634603-3"/>
    </source>
</evidence>
<dbReference type="PANTHER" id="PTHR48073">
    <property type="entry name" value="O-SUCCINYLBENZOATE SYNTHASE-RELATED"/>
    <property type="match status" value="1"/>
</dbReference>
<feature type="binding site" evidence="6">
    <location>
        <position position="296"/>
    </location>
    <ligand>
        <name>substrate</name>
    </ligand>
</feature>
<comment type="cofactor">
    <cofactor evidence="7 8">
        <name>Mg(2+)</name>
        <dbReference type="ChEBI" id="CHEBI:18420"/>
    </cofactor>
    <text evidence="7 8">Binds 1 Mg(2+) ion per subunit.</text>
</comment>
<dbReference type="FunFam" id="3.30.390.10:FF:000009">
    <property type="entry name" value="Hydrophobic dipeptide epimerase"/>
    <property type="match status" value="1"/>
</dbReference>
<keyword evidence="4 8" id="KW-0413">Isomerase</keyword>
<protein>
    <recommendedName>
        <fullName evidence="8">Dipeptide epimerase</fullName>
        <ecNumber evidence="8">5.1.1.-</ecNumber>
    </recommendedName>
</protein>
<dbReference type="PANTHER" id="PTHR48073:SF2">
    <property type="entry name" value="O-SUCCINYLBENZOATE SYNTHASE"/>
    <property type="match status" value="1"/>
</dbReference>
<evidence type="ECO:0000256" key="4">
    <source>
        <dbReference type="ARBA" id="ARBA00023235"/>
    </source>
</evidence>
<dbReference type="SUPFAM" id="SSF51604">
    <property type="entry name" value="Enolase C-terminal domain-like"/>
    <property type="match status" value="1"/>
</dbReference>
<dbReference type="RefSeq" id="WP_134211522.1">
    <property type="nucleotide sequence ID" value="NZ_CP038015.1"/>
</dbReference>
<keyword evidence="3 7" id="KW-0460">Magnesium</keyword>
<dbReference type="SMART" id="SM00922">
    <property type="entry name" value="MR_MLE"/>
    <property type="match status" value="1"/>
</dbReference>
<dbReference type="GO" id="GO:0000287">
    <property type="term" value="F:magnesium ion binding"/>
    <property type="evidence" value="ECO:0007669"/>
    <property type="project" value="UniProtKB-ARBA"/>
</dbReference>
<keyword evidence="2 7" id="KW-0479">Metal-binding</keyword>
<feature type="binding site" evidence="6">
    <location>
        <position position="323"/>
    </location>
    <ligand>
        <name>substrate</name>
    </ligand>
</feature>
<dbReference type="InterPro" id="IPR029017">
    <property type="entry name" value="Enolase-like_N"/>
</dbReference>
<accession>A0A4P7A1K8</accession>
<evidence type="ECO:0000313" key="10">
    <source>
        <dbReference type="EMBL" id="QBP42801.1"/>
    </source>
</evidence>
<dbReference type="InterPro" id="IPR013341">
    <property type="entry name" value="Mandelate_racemase_N_dom"/>
</dbReference>
<dbReference type="EMBL" id="CP038015">
    <property type="protein sequence ID" value="QBP42801.1"/>
    <property type="molecule type" value="Genomic_DNA"/>
</dbReference>
<dbReference type="GO" id="GO:0016855">
    <property type="term" value="F:racemase and epimerase activity, acting on amino acids and derivatives"/>
    <property type="evidence" value="ECO:0007669"/>
    <property type="project" value="UniProtKB-UniRule"/>
</dbReference>
<dbReference type="InterPro" id="IPR029065">
    <property type="entry name" value="Enolase_C-like"/>
</dbReference>
<dbReference type="InterPro" id="IPR036849">
    <property type="entry name" value="Enolase-like_C_sf"/>
</dbReference>
<dbReference type="KEGG" id="panc:E2636_17380"/>
<dbReference type="Gene3D" id="3.20.20.120">
    <property type="entry name" value="Enolase-like C-terminal domain"/>
    <property type="match status" value="1"/>
</dbReference>
<proteinExistence type="inferred from homology"/>
<feature type="binding site" evidence="6">
    <location>
        <position position="298"/>
    </location>
    <ligand>
        <name>substrate</name>
    </ligand>
</feature>
<dbReference type="AlphaFoldDB" id="A0A4P7A1K8"/>
<dbReference type="GO" id="GO:0006518">
    <property type="term" value="P:peptide metabolic process"/>
    <property type="evidence" value="ECO:0007669"/>
    <property type="project" value="UniProtKB-ARBA"/>
</dbReference>
<evidence type="ECO:0000256" key="3">
    <source>
        <dbReference type="ARBA" id="ARBA00022842"/>
    </source>
</evidence>
<evidence type="ECO:0000256" key="5">
    <source>
        <dbReference type="PIRSR" id="PIRSR634603-1"/>
    </source>
</evidence>
<feature type="binding site" evidence="7">
    <location>
        <position position="191"/>
    </location>
    <ligand>
        <name>Mg(2+)</name>
        <dbReference type="ChEBI" id="CHEBI:18420"/>
    </ligand>
</feature>
<feature type="binding site" evidence="7">
    <location>
        <position position="244"/>
    </location>
    <ligand>
        <name>Mg(2+)</name>
        <dbReference type="ChEBI" id="CHEBI:18420"/>
    </ligand>
</feature>
<evidence type="ECO:0000259" key="9">
    <source>
        <dbReference type="SMART" id="SM00922"/>
    </source>
</evidence>
<feature type="active site" description="Proton acceptor; specific for (S)-substrate epimerization" evidence="5">
    <location>
        <position position="268"/>
    </location>
</feature>
<organism evidence="10 11">
    <name type="scientific">Paenisporosarcina antarctica</name>
    <dbReference type="NCBI Taxonomy" id="417367"/>
    <lineage>
        <taxon>Bacteria</taxon>
        <taxon>Bacillati</taxon>
        <taxon>Bacillota</taxon>
        <taxon>Bacilli</taxon>
        <taxon>Bacillales</taxon>
        <taxon>Caryophanaceae</taxon>
        <taxon>Paenisporosarcina</taxon>
    </lineage>
</organism>
<evidence type="ECO:0000313" key="11">
    <source>
        <dbReference type="Proteomes" id="UP000294292"/>
    </source>
</evidence>
<dbReference type="SFLD" id="SFLDS00001">
    <property type="entry name" value="Enolase"/>
    <property type="match status" value="1"/>
</dbReference>
<reference evidence="10 11" key="1">
    <citation type="submission" date="2019-03" db="EMBL/GenBank/DDBJ databases">
        <title>Complete genome sequence of Paenisporosarcina antarctica CGMCC 1.6503T.</title>
        <authorList>
            <person name="Rong J.-C."/>
            <person name="Chi N.-Y."/>
            <person name="Zhang Q.-F."/>
        </authorList>
    </citation>
    <scope>NUCLEOTIDE SEQUENCE [LARGE SCALE GENOMIC DNA]</scope>
    <source>
        <strain evidence="10 11">CGMCC 1.6503</strain>
    </source>
</reference>
<dbReference type="SFLD" id="SFLDF00009">
    <property type="entry name" value="o-succinylbenzoate_synthase"/>
    <property type="match status" value="1"/>
</dbReference>
<dbReference type="Proteomes" id="UP000294292">
    <property type="component" value="Chromosome"/>
</dbReference>
<dbReference type="EC" id="5.1.1.-" evidence="8"/>
<sequence>MIIHSIETFSIAVPLTKPFKTALRTVIIAESIFVKISTEDGFVGWGEAPPTHVITGDSLGSIQFAINHVMGPQLLGLDLHHSERVFQKLHRSMVGNSSAKAAIDMAIHDLLGQLAGLPLVTLLGGYRDTLETDFTVSVNDAEEMAEDAASYVAKGFNMLKIKVGIDDIAKDVERIRAIRQKIGYDTKLRLDANQGWEVKEAVRAIGQMEDAGLDIELIEQPVIAYDITGLQYVTQHTHTPIMADESIFTPRDALRVLQMRAADLINIKLMKAGGIYQALKINALAESYGVECMTGSMIETKLGISAAAHFAASQPNVTRFDFDAPLMLAEDVVDGGIIYDGRNIKFSKEPGLGLNKELMNKRLHRKR</sequence>
<dbReference type="Pfam" id="PF13378">
    <property type="entry name" value="MR_MLE_C"/>
    <property type="match status" value="1"/>
</dbReference>
<comment type="similarity">
    <text evidence="1 8">Belongs to the mandelate racemase/muconate lactonizing enzyme family.</text>
</comment>
<feature type="active site" description="Proton acceptor; specific for (R)-substrate epimerization" evidence="5">
    <location>
        <position position="162"/>
    </location>
</feature>